<gene>
    <name evidence="1" type="ORF">TWF481_008861</name>
</gene>
<name>A0AAV9W9X1_9PEZI</name>
<proteinExistence type="predicted"/>
<dbReference type="InterPro" id="IPR036047">
    <property type="entry name" value="F-box-like_dom_sf"/>
</dbReference>
<protein>
    <recommendedName>
        <fullName evidence="3">F-box domain-containing protein</fullName>
    </recommendedName>
</protein>
<dbReference type="EMBL" id="JAVHJL010000005">
    <property type="protein sequence ID" value="KAK6503856.1"/>
    <property type="molecule type" value="Genomic_DNA"/>
</dbReference>
<reference evidence="1 2" key="1">
    <citation type="submission" date="2023-08" db="EMBL/GenBank/DDBJ databases">
        <authorList>
            <person name="Palmer J.M."/>
        </authorList>
    </citation>
    <scope>NUCLEOTIDE SEQUENCE [LARGE SCALE GENOMIC DNA]</scope>
    <source>
        <strain evidence="1 2">TWF481</strain>
    </source>
</reference>
<evidence type="ECO:0000313" key="1">
    <source>
        <dbReference type="EMBL" id="KAK6503856.1"/>
    </source>
</evidence>
<dbReference type="SUPFAM" id="SSF81383">
    <property type="entry name" value="F-box domain"/>
    <property type="match status" value="1"/>
</dbReference>
<keyword evidence="2" id="KW-1185">Reference proteome</keyword>
<evidence type="ECO:0000313" key="2">
    <source>
        <dbReference type="Proteomes" id="UP001370758"/>
    </source>
</evidence>
<evidence type="ECO:0008006" key="3">
    <source>
        <dbReference type="Google" id="ProtNLM"/>
    </source>
</evidence>
<accession>A0AAV9W9X1</accession>
<dbReference type="AlphaFoldDB" id="A0AAV9W9X1"/>
<organism evidence="1 2">
    <name type="scientific">Arthrobotrys musiformis</name>
    <dbReference type="NCBI Taxonomy" id="47236"/>
    <lineage>
        <taxon>Eukaryota</taxon>
        <taxon>Fungi</taxon>
        <taxon>Dikarya</taxon>
        <taxon>Ascomycota</taxon>
        <taxon>Pezizomycotina</taxon>
        <taxon>Orbiliomycetes</taxon>
        <taxon>Orbiliales</taxon>
        <taxon>Orbiliaceae</taxon>
        <taxon>Arthrobotrys</taxon>
    </lineage>
</organism>
<comment type="caution">
    <text evidence="1">The sequence shown here is derived from an EMBL/GenBank/DDBJ whole genome shotgun (WGS) entry which is preliminary data.</text>
</comment>
<dbReference type="Proteomes" id="UP001370758">
    <property type="component" value="Unassembled WGS sequence"/>
</dbReference>
<sequence length="317" mass="35806">MAETDTTNTRPLLPLEIQLIILEHAPWESHPALSLVCHAWRTFLLTSSSILRNRYKSYKLPLNRAKGPKTRFEEPLYHKVLSYLTHYVRMDDGDYHACYFKPPSFQCGTGSATKYRLNPTFFANDLLSAESPTLVGEGKGKGKSLSRLAFNNTYAHEKTAPFKRPSYGWKSQAAKIPTVGEFLEKNGRAVNNRLADYYTNYSHADILNVVMKYTQNEDGLCFLEFALLPLARSSGNANSARESEVVSSRQELGLDDERGKTWGLVRRWEVMRKLKGMVKRRTMSGGFEVAASGLGAYYEGKELQTVWGRSGIQNILS</sequence>